<dbReference type="InterPro" id="IPR045857">
    <property type="entry name" value="O16G_dom_2"/>
</dbReference>
<evidence type="ECO:0000313" key="5">
    <source>
        <dbReference type="Proteomes" id="UP001298753"/>
    </source>
</evidence>
<dbReference type="EMBL" id="JAJEPX010000005">
    <property type="protein sequence ID" value="MCC2176164.1"/>
    <property type="molecule type" value="Genomic_DNA"/>
</dbReference>
<keyword evidence="5" id="KW-1185">Reference proteome</keyword>
<evidence type="ECO:0000259" key="3">
    <source>
        <dbReference type="SMART" id="SM00642"/>
    </source>
</evidence>
<evidence type="ECO:0000313" key="4">
    <source>
        <dbReference type="EMBL" id="MCC2176164.1"/>
    </source>
</evidence>
<dbReference type="AlphaFoldDB" id="A0AAW4VW16"/>
<gene>
    <name evidence="4" type="ORF">LKD22_03290</name>
</gene>
<evidence type="ECO:0000256" key="2">
    <source>
        <dbReference type="ARBA" id="ARBA00023295"/>
    </source>
</evidence>
<dbReference type="Gene3D" id="3.90.400.10">
    <property type="entry name" value="Oligo-1,6-glucosidase, Domain 2"/>
    <property type="match status" value="1"/>
</dbReference>
<dbReference type="Proteomes" id="UP001298753">
    <property type="component" value="Unassembled WGS sequence"/>
</dbReference>
<dbReference type="SUPFAM" id="SSF51011">
    <property type="entry name" value="Glycosyl hydrolase domain"/>
    <property type="match status" value="1"/>
</dbReference>
<protein>
    <submittedName>
        <fullName evidence="4">Glycoside hydrolase family 13 protein</fullName>
    </submittedName>
</protein>
<organism evidence="4 5">
    <name type="scientific">Agathobaculum butyriciproducens</name>
    <dbReference type="NCBI Taxonomy" id="1628085"/>
    <lineage>
        <taxon>Bacteria</taxon>
        <taxon>Bacillati</taxon>
        <taxon>Bacillota</taxon>
        <taxon>Clostridia</taxon>
        <taxon>Eubacteriales</taxon>
        <taxon>Butyricicoccaceae</taxon>
        <taxon>Agathobaculum</taxon>
    </lineage>
</organism>
<keyword evidence="2" id="KW-0326">Glycosidase</keyword>
<evidence type="ECO:0000256" key="1">
    <source>
        <dbReference type="ARBA" id="ARBA00022801"/>
    </source>
</evidence>
<dbReference type="Pfam" id="PF00128">
    <property type="entry name" value="Alpha-amylase"/>
    <property type="match status" value="1"/>
</dbReference>
<dbReference type="InterPro" id="IPR017853">
    <property type="entry name" value="GH"/>
</dbReference>
<dbReference type="InterPro" id="IPR006047">
    <property type="entry name" value="GH13_cat_dom"/>
</dbReference>
<reference evidence="4 5" key="1">
    <citation type="submission" date="2021-10" db="EMBL/GenBank/DDBJ databases">
        <title>Anaerobic single-cell dispensing facilitates the cultivation of human gut bacteria.</title>
        <authorList>
            <person name="Afrizal A."/>
        </authorList>
    </citation>
    <scope>NUCLEOTIDE SEQUENCE [LARGE SCALE GENOMIC DNA]</scope>
    <source>
        <strain evidence="4 5">CLA-AA-H270</strain>
    </source>
</reference>
<dbReference type="GO" id="GO:0005975">
    <property type="term" value="P:carbohydrate metabolic process"/>
    <property type="evidence" value="ECO:0007669"/>
    <property type="project" value="InterPro"/>
</dbReference>
<name>A0AAW4VW16_9FIRM</name>
<accession>A0AAW4VW16</accession>
<comment type="caution">
    <text evidence="4">The sequence shown here is derived from an EMBL/GenBank/DDBJ whole genome shotgun (WGS) entry which is preliminary data.</text>
</comment>
<dbReference type="GeneID" id="98660998"/>
<feature type="domain" description="Glycosyl hydrolase family 13 catalytic" evidence="3">
    <location>
        <begin position="139"/>
        <end position="547"/>
    </location>
</feature>
<dbReference type="Gene3D" id="3.20.20.80">
    <property type="entry name" value="Glycosidases"/>
    <property type="match status" value="1"/>
</dbReference>
<sequence length="636" mass="72865">MNRISDSMFHSRSTACKKPYGAVPAGQAVEFSVYPQRAQGALQVTLWIEEDGCQAESHLLHWCGYQGSHDRYTVTYTPPHPGLYWYYFSVELADGLHYCARGYGGQAELLEAVGDKYQLTVYDGEYHTPRWFGEGITYNIFPDRFCRDKAPEQPESEGVVERVLHQNWDDIPVYLPDEHGEILNNDFFGGTLRGVYAKLDYLESLHITTIYFNPIFQAYSNHRYDTGDYKRIDPLLGCEEDFRALCSEAARRGMRVVLDGVFNHTGYDSRYFNARGHYDSVGAFQSKESPYFSWFDFHNWPNEYGSWWGIYTLPQVNETDGSYQDYIIEDEDSVVRRWLRLGASGWRLDVADELPDSFIQKLNAAARREKSDALIIGEVWEDASNKIAYSERRRYFQGGELDSVMNYPLRDAILGFLNGGTAEHFAESMECIRENYPRDVFYNLMNVVGTHDTARALTLLGVTENEWKMDRNGRAHYQLPPDRLEIALRRLRMAAVIQFTMPGSPTIYYGDEAGQQGFEDPFNRRTYPWGHENQELLAFYRKLCEIRAEEQTLADGDLQFSDTTAGALLRYERTSGDSRLVIVVNRGHQYAETKIDALYALDLLSGEGFAYADPDGLIVSVPPETAYILRCVNAAD</sequence>
<dbReference type="CDD" id="cd11338">
    <property type="entry name" value="AmyAc_CMD"/>
    <property type="match status" value="1"/>
</dbReference>
<keyword evidence="1 4" id="KW-0378">Hydrolase</keyword>
<dbReference type="PANTHER" id="PTHR10357:SF210">
    <property type="entry name" value="MALTODEXTRIN GLUCOSIDASE"/>
    <property type="match status" value="1"/>
</dbReference>
<dbReference type="RefSeq" id="WP_227600222.1">
    <property type="nucleotide sequence ID" value="NZ_JAJEPX010000005.1"/>
</dbReference>
<dbReference type="SMART" id="SM00642">
    <property type="entry name" value="Aamy"/>
    <property type="match status" value="1"/>
</dbReference>
<proteinExistence type="predicted"/>
<dbReference type="SUPFAM" id="SSF51445">
    <property type="entry name" value="(Trans)glycosidases"/>
    <property type="match status" value="1"/>
</dbReference>
<dbReference type="PANTHER" id="PTHR10357">
    <property type="entry name" value="ALPHA-AMYLASE FAMILY MEMBER"/>
    <property type="match status" value="1"/>
</dbReference>
<dbReference type="GO" id="GO:0016798">
    <property type="term" value="F:hydrolase activity, acting on glycosyl bonds"/>
    <property type="evidence" value="ECO:0007669"/>
    <property type="project" value="UniProtKB-KW"/>
</dbReference>